<reference evidence="2" key="1">
    <citation type="submission" date="2025-08" db="UniProtKB">
        <authorList>
            <consortium name="Ensembl"/>
        </authorList>
    </citation>
    <scope>IDENTIFICATION</scope>
</reference>
<evidence type="ECO:0000256" key="1">
    <source>
        <dbReference type="ARBA" id="ARBA00008241"/>
    </source>
</evidence>
<protein>
    <recommendedName>
        <fullName evidence="4">Thioredoxin-like protein 4A</fullName>
    </recommendedName>
</protein>
<dbReference type="InterPro" id="IPR004123">
    <property type="entry name" value="Dim1"/>
</dbReference>
<comment type="similarity">
    <text evidence="1">Belongs to the DIM1 family.</text>
</comment>
<dbReference type="GO" id="GO:0000398">
    <property type="term" value="P:mRNA splicing, via spliceosome"/>
    <property type="evidence" value="ECO:0007669"/>
    <property type="project" value="InterPro"/>
</dbReference>
<evidence type="ECO:0000313" key="2">
    <source>
        <dbReference type="Ensembl" id="ENSNGAP00000014578.1"/>
    </source>
</evidence>
<accession>A0A8C6R6S7</accession>
<dbReference type="Ensembl" id="ENSNGAT00000020171.1">
    <property type="protein sequence ID" value="ENSNGAP00000014578.1"/>
    <property type="gene ID" value="ENSNGAG00000015849.1"/>
</dbReference>
<evidence type="ECO:0008006" key="4">
    <source>
        <dbReference type="Google" id="ProtNLM"/>
    </source>
</evidence>
<name>A0A8C6R6S7_NANGA</name>
<evidence type="ECO:0000313" key="3">
    <source>
        <dbReference type="Proteomes" id="UP000694381"/>
    </source>
</evidence>
<proteinExistence type="inferred from homology"/>
<organism evidence="2 3">
    <name type="scientific">Nannospalax galili</name>
    <name type="common">Northern Israeli blind subterranean mole rat</name>
    <name type="synonym">Spalax galili</name>
    <dbReference type="NCBI Taxonomy" id="1026970"/>
    <lineage>
        <taxon>Eukaryota</taxon>
        <taxon>Metazoa</taxon>
        <taxon>Chordata</taxon>
        <taxon>Craniata</taxon>
        <taxon>Vertebrata</taxon>
        <taxon>Euteleostomi</taxon>
        <taxon>Mammalia</taxon>
        <taxon>Eutheria</taxon>
        <taxon>Euarchontoglires</taxon>
        <taxon>Glires</taxon>
        <taxon>Rodentia</taxon>
        <taxon>Myomorpha</taxon>
        <taxon>Muroidea</taxon>
        <taxon>Spalacidae</taxon>
        <taxon>Spalacinae</taxon>
        <taxon>Nannospalax</taxon>
    </lineage>
</organism>
<dbReference type="AlphaFoldDB" id="A0A8C6R6S7"/>
<dbReference type="Pfam" id="PF02966">
    <property type="entry name" value="DIM1"/>
    <property type="match status" value="1"/>
</dbReference>
<dbReference type="Proteomes" id="UP000694381">
    <property type="component" value="Unassembled WGS sequence"/>
</dbReference>
<sequence length="51" mass="6028">MLYMLTNLHNDCVVIIHFGHDWDPTCMKMDEVLYSIAEKKWKLVGDLPHLL</sequence>
<reference evidence="2" key="2">
    <citation type="submission" date="2025-09" db="UniProtKB">
        <authorList>
            <consortium name="Ensembl"/>
        </authorList>
    </citation>
    <scope>IDENTIFICATION</scope>
</reference>
<dbReference type="SUPFAM" id="SSF52833">
    <property type="entry name" value="Thioredoxin-like"/>
    <property type="match status" value="1"/>
</dbReference>
<dbReference type="InterPro" id="IPR036249">
    <property type="entry name" value="Thioredoxin-like_sf"/>
</dbReference>
<dbReference type="Gene3D" id="3.40.30.10">
    <property type="entry name" value="Glutaredoxin"/>
    <property type="match status" value="1"/>
</dbReference>
<dbReference type="GO" id="GO:0046540">
    <property type="term" value="C:U4/U6 x U5 tri-snRNP complex"/>
    <property type="evidence" value="ECO:0007669"/>
    <property type="project" value="InterPro"/>
</dbReference>
<keyword evidence="3" id="KW-1185">Reference proteome</keyword>